<organism evidence="6 7">
    <name type="scientific">Acinetobacter pollinis</name>
    <dbReference type="NCBI Taxonomy" id="2605270"/>
    <lineage>
        <taxon>Bacteria</taxon>
        <taxon>Pseudomonadati</taxon>
        <taxon>Pseudomonadota</taxon>
        <taxon>Gammaproteobacteria</taxon>
        <taxon>Moraxellales</taxon>
        <taxon>Moraxellaceae</taxon>
        <taxon>Acinetobacter</taxon>
    </lineage>
</organism>
<keyword evidence="7" id="KW-1185">Reference proteome</keyword>
<dbReference type="Pfam" id="PF02682">
    <property type="entry name" value="CT_C_D"/>
    <property type="match status" value="1"/>
</dbReference>
<dbReference type="SMART" id="SM00797">
    <property type="entry name" value="AHS2"/>
    <property type="match status" value="1"/>
</dbReference>
<feature type="domain" description="Carboxyltransferase" evidence="5">
    <location>
        <begin position="252"/>
        <end position="529"/>
    </location>
</feature>
<sequence length="529" mass="58088">MRFLSVSANSFLIEFSHLSETTNFFRYLKQQHHPAILDMIPAEKTIFIEYSAFLIEQKQLIEWIAKQQVKNIAPEVGEEVIIPVSYKGIDLAPVAELLGITVAEVIKRHTENEWKVAFIGFSPGFGYLNSENAPFGSVPRLSSPRKQITMGAVALAGEYSGIYPKNSPGGWQLIGHTDEKMWDIYRNPPALLLPGRRVIFKDNKNGSSIFVASSIKEIGAVEQKEGHEAVLKILKSGMQTLIQDEGRHGQFALGVGVGGVMDKRAMQYANECVGNQIHSAVLEILNGGFHAEIQQHTVIAVTGAEAEVSIQYKDGHTVEASTYEAIALDVGDQIKIKTPRAGLRNYLAIRGGIDAPKILGSRSFDTLAELGAAPLKQGDNVYVEQSIVGAIPFNISFQKLSLPTSSNIVILDVILGPRLDWFDADSIRILSSQDWLVTSDINRIGLRLHGNESLKRIKHEELPSEGTAIGALQIPPNGQPVLFMNDHPLTGGYPVIATVADYHLDLVAQIPTGCRIQFHPISEFMDVKI</sequence>
<dbReference type="InterPro" id="IPR003833">
    <property type="entry name" value="CT_C_D"/>
</dbReference>
<evidence type="ECO:0000313" key="7">
    <source>
        <dbReference type="Proteomes" id="UP001339883"/>
    </source>
</evidence>
<dbReference type="InterPro" id="IPR052708">
    <property type="entry name" value="PxpC"/>
</dbReference>
<dbReference type="SUPFAM" id="SSF50891">
    <property type="entry name" value="Cyclophilin-like"/>
    <property type="match status" value="2"/>
</dbReference>
<protein>
    <submittedName>
        <fullName evidence="6">5-oxoprolinase/urea amidolyase family protein</fullName>
    </submittedName>
</protein>
<keyword evidence="1" id="KW-0547">Nucleotide-binding</keyword>
<evidence type="ECO:0000256" key="3">
    <source>
        <dbReference type="ARBA" id="ARBA00022840"/>
    </source>
</evidence>
<dbReference type="InterPro" id="IPR003778">
    <property type="entry name" value="CT_A_B"/>
</dbReference>
<evidence type="ECO:0000259" key="5">
    <source>
        <dbReference type="SMART" id="SM00797"/>
    </source>
</evidence>
<reference evidence="6 7" key="1">
    <citation type="submission" date="2019-08" db="EMBL/GenBank/DDBJ databases">
        <title>Five species of Acinetobacter isolated from floral nectar and animal pollinators.</title>
        <authorList>
            <person name="Hendry T.A."/>
        </authorList>
    </citation>
    <scope>NUCLEOTIDE SEQUENCE [LARGE SCALE GENOMIC DNA]</scope>
    <source>
        <strain evidence="6 7">MD18.27</strain>
    </source>
</reference>
<dbReference type="PANTHER" id="PTHR43309">
    <property type="entry name" value="5-OXOPROLINASE SUBUNIT C"/>
    <property type="match status" value="1"/>
</dbReference>
<feature type="domain" description="Carboxyltransferase" evidence="4">
    <location>
        <begin position="1"/>
        <end position="192"/>
    </location>
</feature>
<dbReference type="InterPro" id="IPR029000">
    <property type="entry name" value="Cyclophilin-like_dom_sf"/>
</dbReference>
<keyword evidence="2" id="KW-0378">Hydrolase</keyword>
<evidence type="ECO:0000313" key="6">
    <source>
        <dbReference type="EMBL" id="MEB5477735.1"/>
    </source>
</evidence>
<dbReference type="PANTHER" id="PTHR43309:SF3">
    <property type="entry name" value="5-OXOPROLINASE SUBUNIT C"/>
    <property type="match status" value="1"/>
</dbReference>
<keyword evidence="3" id="KW-0067">ATP-binding</keyword>
<dbReference type="NCBIfam" id="TIGR00724">
    <property type="entry name" value="urea_amlyse_rel"/>
    <property type="match status" value="1"/>
</dbReference>
<dbReference type="SUPFAM" id="SSF160467">
    <property type="entry name" value="PH0987 N-terminal domain-like"/>
    <property type="match status" value="1"/>
</dbReference>
<gene>
    <name evidence="6" type="ORF">I2F25_11895</name>
</gene>
<dbReference type="Gene3D" id="2.40.100.10">
    <property type="entry name" value="Cyclophilin-like"/>
    <property type="match status" value="2"/>
</dbReference>
<dbReference type="EMBL" id="VTDN01000013">
    <property type="protein sequence ID" value="MEB5477735.1"/>
    <property type="molecule type" value="Genomic_DNA"/>
</dbReference>
<accession>A0ABU6DV47</accession>
<comment type="caution">
    <text evidence="6">The sequence shown here is derived from an EMBL/GenBank/DDBJ whole genome shotgun (WGS) entry which is preliminary data.</text>
</comment>
<evidence type="ECO:0000259" key="4">
    <source>
        <dbReference type="SMART" id="SM00796"/>
    </source>
</evidence>
<evidence type="ECO:0000256" key="1">
    <source>
        <dbReference type="ARBA" id="ARBA00022741"/>
    </source>
</evidence>
<dbReference type="RefSeq" id="WP_325776119.1">
    <property type="nucleotide sequence ID" value="NZ_VTDN01000013.1"/>
</dbReference>
<name>A0ABU6DV47_9GAMM</name>
<dbReference type="Pfam" id="PF02626">
    <property type="entry name" value="CT_A_B"/>
    <property type="match status" value="1"/>
</dbReference>
<dbReference type="Gene3D" id="3.30.1360.40">
    <property type="match status" value="1"/>
</dbReference>
<proteinExistence type="predicted"/>
<dbReference type="Proteomes" id="UP001339883">
    <property type="component" value="Unassembled WGS sequence"/>
</dbReference>
<evidence type="ECO:0000256" key="2">
    <source>
        <dbReference type="ARBA" id="ARBA00022801"/>
    </source>
</evidence>
<dbReference type="SMART" id="SM00796">
    <property type="entry name" value="AHS1"/>
    <property type="match status" value="1"/>
</dbReference>